<dbReference type="OrthoDB" id="197068at2759"/>
<sequence length="269" mass="29959">MVPLEKIPILGKDTIHVGFNIKQHMIDTIINDCKSSTYVIINDTNVAKVPYFQEFVEGFELSLPEESRLLKYAVNPGEQNKTRETKERIEDYLLTQGCTRDTVVIAIGGGVIGDMIGFVASTFMRGVRVVQIPTSLLSMVDSSIGGKTAVDTPLGKNFIGAFWQPSFVLVDIKWLESLPKREFINGMAEVIKTACIWNASEFDRLESNADTFLDIVNNAKIIQVSNKVTGTVDHISNTNVELMLEHTYKLVLESIRVKAEVVSADERES</sequence>
<keyword evidence="7" id="KW-0057">Aromatic amino acid biosynthesis</keyword>
<dbReference type="Pfam" id="PF01761">
    <property type="entry name" value="DHQ_synthase"/>
    <property type="match status" value="1"/>
</dbReference>
<evidence type="ECO:0000256" key="6">
    <source>
        <dbReference type="ARBA" id="ARBA00023027"/>
    </source>
</evidence>
<keyword evidence="6" id="KW-0520">NAD</keyword>
<dbReference type="CDD" id="cd08195">
    <property type="entry name" value="DHQS"/>
    <property type="match status" value="1"/>
</dbReference>
<dbReference type="PANTHER" id="PTHR43622:SF7">
    <property type="entry name" value="3-DEHYDROQUINATE SYNTHASE, CHLOROPLASTIC"/>
    <property type="match status" value="1"/>
</dbReference>
<keyword evidence="3" id="KW-0479">Metal-binding</keyword>
<proteinExistence type="predicted"/>
<dbReference type="GO" id="GO:0008652">
    <property type="term" value="P:amino acid biosynthetic process"/>
    <property type="evidence" value="ECO:0007669"/>
    <property type="project" value="UniProtKB-KW"/>
</dbReference>
<dbReference type="Gene3D" id="1.20.1090.10">
    <property type="entry name" value="Dehydroquinate synthase-like - alpha domain"/>
    <property type="match status" value="1"/>
</dbReference>
<evidence type="ECO:0000259" key="9">
    <source>
        <dbReference type="Pfam" id="PF01761"/>
    </source>
</evidence>
<evidence type="ECO:0000256" key="3">
    <source>
        <dbReference type="ARBA" id="ARBA00022723"/>
    </source>
</evidence>
<dbReference type="GO" id="GO:0000166">
    <property type="term" value="F:nucleotide binding"/>
    <property type="evidence" value="ECO:0007669"/>
    <property type="project" value="UniProtKB-KW"/>
</dbReference>
<dbReference type="GO" id="GO:0009073">
    <property type="term" value="P:aromatic amino acid family biosynthetic process"/>
    <property type="evidence" value="ECO:0007669"/>
    <property type="project" value="UniProtKB-KW"/>
</dbReference>
<feature type="domain" description="3-dehydroquinate synthase N-terminal" evidence="9">
    <location>
        <begin position="72"/>
        <end position="184"/>
    </location>
</feature>
<dbReference type="InParanoid" id="A7TJ15"/>
<dbReference type="AlphaFoldDB" id="A7TJ15"/>
<reference evidence="10 11" key="1">
    <citation type="journal article" date="2007" name="Proc. Natl. Acad. Sci. U.S.A.">
        <title>Independent sorting-out of thousands of duplicated gene pairs in two yeast species descended from a whole-genome duplication.</title>
        <authorList>
            <person name="Scannell D.R."/>
            <person name="Frank A.C."/>
            <person name="Conant G.C."/>
            <person name="Byrne K.P."/>
            <person name="Woolfit M."/>
            <person name="Wolfe K.H."/>
        </authorList>
    </citation>
    <scope>NUCLEOTIDE SEQUENCE [LARGE SCALE GENOMIC DNA]</scope>
    <source>
        <strain evidence="11">ATCC 22028 / DSM 70294 / BCRC 21397 / CBS 2163 / NBRC 10782 / NRRL Y-8283 / UCD 57-17</strain>
    </source>
</reference>
<accession>A7TJ15</accession>
<evidence type="ECO:0000256" key="5">
    <source>
        <dbReference type="ARBA" id="ARBA00022833"/>
    </source>
</evidence>
<dbReference type="GO" id="GO:0046872">
    <property type="term" value="F:metal ion binding"/>
    <property type="evidence" value="ECO:0007669"/>
    <property type="project" value="UniProtKB-KW"/>
</dbReference>
<dbReference type="eggNOG" id="KOG0692">
    <property type="taxonomic scope" value="Eukaryota"/>
</dbReference>
<keyword evidence="11" id="KW-1185">Reference proteome</keyword>
<dbReference type="STRING" id="436907.A7TJ15"/>
<evidence type="ECO:0000256" key="8">
    <source>
        <dbReference type="ARBA" id="ARBA00023239"/>
    </source>
</evidence>
<evidence type="ECO:0000313" key="11">
    <source>
        <dbReference type="Proteomes" id="UP000000267"/>
    </source>
</evidence>
<gene>
    <name evidence="10" type="ORF">Kpol_1033p17</name>
</gene>
<dbReference type="OMA" id="CIWNASE"/>
<keyword evidence="2" id="KW-0028">Amino-acid biosynthesis</keyword>
<dbReference type="PANTHER" id="PTHR43622">
    <property type="entry name" value="3-DEHYDROQUINATE SYNTHASE"/>
    <property type="match status" value="1"/>
</dbReference>
<dbReference type="Proteomes" id="UP000000267">
    <property type="component" value="Unassembled WGS sequence"/>
</dbReference>
<evidence type="ECO:0000313" key="10">
    <source>
        <dbReference type="EMBL" id="EDO17714.1"/>
    </source>
</evidence>
<dbReference type="KEGG" id="vpo:Kpol_1033p17"/>
<keyword evidence="4" id="KW-0547">Nucleotide-binding</keyword>
<name>A7TJ15_VANPO</name>
<evidence type="ECO:0000256" key="1">
    <source>
        <dbReference type="ARBA" id="ARBA00001947"/>
    </source>
</evidence>
<comment type="cofactor">
    <cofactor evidence="1">
        <name>Zn(2+)</name>
        <dbReference type="ChEBI" id="CHEBI:29105"/>
    </cofactor>
</comment>
<dbReference type="HOGENOM" id="CLU_001201_0_0_1"/>
<dbReference type="SUPFAM" id="SSF56796">
    <property type="entry name" value="Dehydroquinate synthase-like"/>
    <property type="match status" value="1"/>
</dbReference>
<keyword evidence="8" id="KW-0456">Lyase</keyword>
<dbReference type="RefSeq" id="XP_001645572.1">
    <property type="nucleotide sequence ID" value="XM_001645522.1"/>
</dbReference>
<dbReference type="FunFam" id="3.40.50.1970:FF:000007">
    <property type="entry name" value="Pentafunctional AROM polypeptide"/>
    <property type="match status" value="1"/>
</dbReference>
<dbReference type="Gene3D" id="3.40.50.1970">
    <property type="match status" value="1"/>
</dbReference>
<dbReference type="InterPro" id="IPR030960">
    <property type="entry name" value="DHQS/DOIS_N"/>
</dbReference>
<evidence type="ECO:0000256" key="4">
    <source>
        <dbReference type="ARBA" id="ARBA00022741"/>
    </source>
</evidence>
<feature type="non-terminal residue" evidence="10">
    <location>
        <position position="269"/>
    </location>
</feature>
<dbReference type="EMBL" id="DS480399">
    <property type="protein sequence ID" value="EDO17714.1"/>
    <property type="molecule type" value="Genomic_DNA"/>
</dbReference>
<evidence type="ECO:0000256" key="2">
    <source>
        <dbReference type="ARBA" id="ARBA00022605"/>
    </source>
</evidence>
<protein>
    <recommendedName>
        <fullName evidence="9">3-dehydroquinate synthase N-terminal domain-containing protein</fullName>
    </recommendedName>
</protein>
<evidence type="ECO:0000256" key="7">
    <source>
        <dbReference type="ARBA" id="ARBA00023141"/>
    </source>
</evidence>
<dbReference type="GeneID" id="5545956"/>
<organism evidence="11">
    <name type="scientific">Vanderwaltozyma polyspora (strain ATCC 22028 / DSM 70294 / BCRC 21397 / CBS 2163 / NBRC 10782 / NRRL Y-8283 / UCD 57-17)</name>
    <name type="common">Kluyveromyces polysporus</name>
    <dbReference type="NCBI Taxonomy" id="436907"/>
    <lineage>
        <taxon>Eukaryota</taxon>
        <taxon>Fungi</taxon>
        <taxon>Dikarya</taxon>
        <taxon>Ascomycota</taxon>
        <taxon>Saccharomycotina</taxon>
        <taxon>Saccharomycetes</taxon>
        <taxon>Saccharomycetales</taxon>
        <taxon>Saccharomycetaceae</taxon>
        <taxon>Vanderwaltozyma</taxon>
    </lineage>
</organism>
<keyword evidence="5" id="KW-0862">Zinc</keyword>
<dbReference type="GO" id="GO:0003856">
    <property type="term" value="F:3-dehydroquinate synthase activity"/>
    <property type="evidence" value="ECO:0007669"/>
    <property type="project" value="TreeGrafter"/>
</dbReference>
<dbReference type="InterPro" id="IPR050071">
    <property type="entry name" value="Dehydroquinate_synthase"/>
</dbReference>